<proteinExistence type="predicted"/>
<dbReference type="EMBL" id="JARBHB010000001">
    <property type="protein sequence ID" value="KAJ8897967.1"/>
    <property type="molecule type" value="Genomic_DNA"/>
</dbReference>
<protein>
    <submittedName>
        <fullName evidence="2">Uncharacterized protein</fullName>
    </submittedName>
</protein>
<keyword evidence="3" id="KW-1185">Reference proteome</keyword>
<comment type="caution">
    <text evidence="2">The sequence shown here is derived from an EMBL/GenBank/DDBJ whole genome shotgun (WGS) entry which is preliminary data.</text>
</comment>
<sequence>MQLVTLVCHLERSSLCHLADELPCTLGMLMLFLAVLEELLQVPKHVEMAQSSASESQDLHQMREEYTQRLSALERQFQQAIREKEVLRKQLDHARQEAASRLSAEELQSLCAEKDDLIKQLTMEGEKLSKRELNYCNRIKELKAKETELENTVKNQKAQLRSLSQEVERLKLSLTAKEDMERKHIEAVDKLTAASKRQEKELGQARAQSDDSRTKVAQLAESLEVVHRWGYL</sequence>
<evidence type="ECO:0000313" key="3">
    <source>
        <dbReference type="Proteomes" id="UP001159363"/>
    </source>
</evidence>
<evidence type="ECO:0000256" key="1">
    <source>
        <dbReference type="SAM" id="Coils"/>
    </source>
</evidence>
<evidence type="ECO:0000313" key="2">
    <source>
        <dbReference type="EMBL" id="KAJ8897967.1"/>
    </source>
</evidence>
<dbReference type="PANTHER" id="PTHR46515">
    <property type="entry name" value="TATA ELEMENT MODULATORY FACTOR TMF1"/>
    <property type="match status" value="1"/>
</dbReference>
<reference evidence="2 3" key="1">
    <citation type="submission" date="2023-02" db="EMBL/GenBank/DDBJ databases">
        <title>LHISI_Scaffold_Assembly.</title>
        <authorList>
            <person name="Stuart O.P."/>
            <person name="Cleave R."/>
            <person name="Magrath M.J.L."/>
            <person name="Mikheyev A.S."/>
        </authorList>
    </citation>
    <scope>NUCLEOTIDE SEQUENCE [LARGE SCALE GENOMIC DNA]</scope>
    <source>
        <strain evidence="2">Daus_M_001</strain>
        <tissue evidence="2">Leg muscle</tissue>
    </source>
</reference>
<feature type="coiled-coil region" evidence="1">
    <location>
        <begin position="56"/>
        <end position="208"/>
    </location>
</feature>
<dbReference type="Pfam" id="PF12329">
    <property type="entry name" value="TMF_DNA_bd"/>
    <property type="match status" value="1"/>
</dbReference>
<keyword evidence="1" id="KW-0175">Coiled coil</keyword>
<dbReference type="InterPro" id="IPR022092">
    <property type="entry name" value="TMF_DNA-bd"/>
</dbReference>
<organism evidence="2 3">
    <name type="scientific">Dryococelus australis</name>
    <dbReference type="NCBI Taxonomy" id="614101"/>
    <lineage>
        <taxon>Eukaryota</taxon>
        <taxon>Metazoa</taxon>
        <taxon>Ecdysozoa</taxon>
        <taxon>Arthropoda</taxon>
        <taxon>Hexapoda</taxon>
        <taxon>Insecta</taxon>
        <taxon>Pterygota</taxon>
        <taxon>Neoptera</taxon>
        <taxon>Polyneoptera</taxon>
        <taxon>Phasmatodea</taxon>
        <taxon>Verophasmatodea</taxon>
        <taxon>Anareolatae</taxon>
        <taxon>Phasmatidae</taxon>
        <taxon>Eurycanthinae</taxon>
        <taxon>Dryococelus</taxon>
    </lineage>
</organism>
<name>A0ABQ9IN96_9NEOP</name>
<dbReference type="InterPro" id="IPR052602">
    <property type="entry name" value="Growth_transcription_reg"/>
</dbReference>
<gene>
    <name evidence="2" type="ORF">PR048_003326</name>
</gene>
<dbReference type="Proteomes" id="UP001159363">
    <property type="component" value="Chromosome 1"/>
</dbReference>
<dbReference type="PANTHER" id="PTHR46515:SF1">
    <property type="entry name" value="TATA ELEMENT MODULATORY FACTOR"/>
    <property type="match status" value="1"/>
</dbReference>
<accession>A0ABQ9IN96</accession>